<organism evidence="2 3">
    <name type="scientific">Mycoplasmopsis fermentans (strain ATCC 19989 / NBRC 14854 / NCTC 10117 / PG18)</name>
    <name type="common">Mycoplasma fermentans</name>
    <dbReference type="NCBI Taxonomy" id="496833"/>
    <lineage>
        <taxon>Bacteria</taxon>
        <taxon>Bacillati</taxon>
        <taxon>Mycoplasmatota</taxon>
        <taxon>Mycoplasmoidales</taxon>
        <taxon>Metamycoplasmataceae</taxon>
        <taxon>Mycoplasmopsis</taxon>
    </lineage>
</organism>
<keyword evidence="3" id="KW-1185">Reference proteome</keyword>
<feature type="domain" description="Isochorismatase-like" evidence="1">
    <location>
        <begin position="6"/>
        <end position="68"/>
    </location>
</feature>
<dbReference type="HOGENOM" id="CLU_2618200_0_0_14"/>
<evidence type="ECO:0000313" key="3">
    <source>
        <dbReference type="Proteomes" id="UP000006810"/>
    </source>
</evidence>
<dbReference type="eggNOG" id="COG1335">
    <property type="taxonomic scope" value="Bacteria"/>
</dbReference>
<dbReference type="EMBL" id="AP009608">
    <property type="protein sequence ID" value="BAH69678.1"/>
    <property type="molecule type" value="Genomic_DNA"/>
</dbReference>
<proteinExistence type="predicted"/>
<dbReference type="Proteomes" id="UP000006810">
    <property type="component" value="Chromosome"/>
</dbReference>
<dbReference type="KEGG" id="mfp:MBIO_0413"/>
<gene>
    <name evidence="2" type="ordered locus">MBIO_0413</name>
</gene>
<dbReference type="InterPro" id="IPR036380">
    <property type="entry name" value="Isochorismatase-like_sf"/>
</dbReference>
<reference evidence="2 3" key="1">
    <citation type="journal article" date="2009" name="Curr. Microbiol.">
        <title>Molecular cloning and expression of a novel cholinephosphotransferase involved in glycoglycerophospholipid biosynthesis of Mycoplasma fermentans.</title>
        <authorList>
            <person name="Ishida N."/>
            <person name="Irikura D."/>
            <person name="Matsuda K."/>
            <person name="Sato S."/>
            <person name="Asano K."/>
        </authorList>
    </citation>
    <scope>NUCLEOTIDE SEQUENCE [LARGE SCALE GENOMIC DNA]</scope>
    <source>
        <strain evidence="3">ATCC 19989 / NBRC 14854 / NCTC 10117 / PG18</strain>
    </source>
</reference>
<dbReference type="InterPro" id="IPR000868">
    <property type="entry name" value="Isochorismatase-like_dom"/>
</dbReference>
<evidence type="ECO:0000259" key="1">
    <source>
        <dbReference type="Pfam" id="PF00857"/>
    </source>
</evidence>
<sequence>MKWQKIKKYYKSVKPEEIYICGIDTDCCVQATAVNLFEKRIRPIVLSNYCASNGGPESHEAALKTLSRAIGKENIIQL</sequence>
<evidence type="ECO:0000313" key="2">
    <source>
        <dbReference type="EMBL" id="BAH69678.1"/>
    </source>
</evidence>
<dbReference type="Gene3D" id="3.40.50.850">
    <property type="entry name" value="Isochorismatase-like"/>
    <property type="match status" value="1"/>
</dbReference>
<dbReference type="AlphaFoldDB" id="C4XEV6"/>
<dbReference type="SUPFAM" id="SSF52499">
    <property type="entry name" value="Isochorismatase-like hydrolases"/>
    <property type="match status" value="1"/>
</dbReference>
<dbReference type="Pfam" id="PF00857">
    <property type="entry name" value="Isochorismatase"/>
    <property type="match status" value="1"/>
</dbReference>
<name>C4XEV6_MYCFP</name>
<protein>
    <recommendedName>
        <fullName evidence="1">Isochorismatase-like domain-containing protein</fullName>
    </recommendedName>
</protein>
<accession>C4XEV6</accession>